<dbReference type="EMBL" id="CAJJDN010000049">
    <property type="protein sequence ID" value="CAD8086315.1"/>
    <property type="molecule type" value="Genomic_DNA"/>
</dbReference>
<accession>A0A8S1NBD9</accession>
<name>A0A8S1NBD9_9CILI</name>
<evidence type="ECO:0000313" key="1">
    <source>
        <dbReference type="EMBL" id="CAD8086315.1"/>
    </source>
</evidence>
<organism evidence="1 2">
    <name type="scientific">Paramecium sonneborni</name>
    <dbReference type="NCBI Taxonomy" id="65129"/>
    <lineage>
        <taxon>Eukaryota</taxon>
        <taxon>Sar</taxon>
        <taxon>Alveolata</taxon>
        <taxon>Ciliophora</taxon>
        <taxon>Intramacronucleata</taxon>
        <taxon>Oligohymenophorea</taxon>
        <taxon>Peniculida</taxon>
        <taxon>Parameciidae</taxon>
        <taxon>Paramecium</taxon>
    </lineage>
</organism>
<keyword evidence="2" id="KW-1185">Reference proteome</keyword>
<proteinExistence type="predicted"/>
<protein>
    <submittedName>
        <fullName evidence="1">Uncharacterized protein</fullName>
    </submittedName>
</protein>
<comment type="caution">
    <text evidence="1">The sequence shown here is derived from an EMBL/GenBank/DDBJ whole genome shotgun (WGS) entry which is preliminary data.</text>
</comment>
<evidence type="ECO:0000313" key="2">
    <source>
        <dbReference type="Proteomes" id="UP000692954"/>
    </source>
</evidence>
<reference evidence="1" key="1">
    <citation type="submission" date="2021-01" db="EMBL/GenBank/DDBJ databases">
        <authorList>
            <consortium name="Genoscope - CEA"/>
            <person name="William W."/>
        </authorList>
    </citation>
    <scope>NUCLEOTIDE SEQUENCE</scope>
</reference>
<sequence>MLFIFLQLNIVFGRIPFQEIAKHKHHIPCNQLQDAKEYLDMIEHKDQLIEDSKILESYIGRTTKFDNRDLTMKDLEDISKLLEYYDNTEDLDRRDQLLQELYNQIVTMKNSIDYDLEQIDDSQYDRLNDLVNSSDCEDDATIIGSFQPLFKQEEKPKKEKVQERIRLSNNSKTIKLPRRRKHAKKYVIAKKPYEWDKDIQNYDNIPIPNHNDYHYIDDMDEIDCFFE</sequence>
<dbReference type="OrthoDB" id="295990at2759"/>
<gene>
    <name evidence="1" type="ORF">PSON_ATCC_30995.1.T0490301</name>
</gene>
<dbReference type="AlphaFoldDB" id="A0A8S1NBD9"/>
<dbReference type="Proteomes" id="UP000692954">
    <property type="component" value="Unassembled WGS sequence"/>
</dbReference>